<proteinExistence type="predicted"/>
<organism evidence="1 2">
    <name type="scientific">Alysiella crassa</name>
    <dbReference type="NCBI Taxonomy" id="153491"/>
    <lineage>
        <taxon>Bacteria</taxon>
        <taxon>Pseudomonadati</taxon>
        <taxon>Pseudomonadota</taxon>
        <taxon>Betaproteobacteria</taxon>
        <taxon>Neisseriales</taxon>
        <taxon>Neisseriaceae</taxon>
        <taxon>Alysiella</taxon>
    </lineage>
</organism>
<dbReference type="EMBL" id="UFSO01000003">
    <property type="protein sequence ID" value="SSY80937.1"/>
    <property type="molecule type" value="Genomic_DNA"/>
</dbReference>
<accession>A0A376BVC4</accession>
<dbReference type="Proteomes" id="UP000254209">
    <property type="component" value="Unassembled WGS sequence"/>
</dbReference>
<name>A0A376BVC4_9NEIS</name>
<reference evidence="1 2" key="1">
    <citation type="submission" date="2018-06" db="EMBL/GenBank/DDBJ databases">
        <authorList>
            <consortium name="Pathogen Informatics"/>
            <person name="Doyle S."/>
        </authorList>
    </citation>
    <scope>NUCLEOTIDE SEQUENCE [LARGE SCALE GENOMIC DNA]</scope>
    <source>
        <strain evidence="1 2">NCTC10283</strain>
    </source>
</reference>
<dbReference type="AlphaFoldDB" id="A0A376BVC4"/>
<evidence type="ECO:0000313" key="1">
    <source>
        <dbReference type="EMBL" id="SSY80937.1"/>
    </source>
</evidence>
<evidence type="ECO:0000313" key="2">
    <source>
        <dbReference type="Proteomes" id="UP000254209"/>
    </source>
</evidence>
<dbReference type="RefSeq" id="WP_034294082.1">
    <property type="nucleotide sequence ID" value="NZ_CP091519.2"/>
</dbReference>
<keyword evidence="2" id="KW-1185">Reference proteome</keyword>
<sequence>MLKNARLTAVRHLHQEDKLILSFENLPDREFCNVVDFSFSGFFPHNVLFDLYEYSLADLPPRIAAEFPVLSYYLHSGEEWQIFYLSPQAGLGGIIVCATLGDLDF</sequence>
<protein>
    <submittedName>
        <fullName evidence="1">Uncharacterized protein</fullName>
    </submittedName>
</protein>
<dbReference type="OrthoDB" id="8611586at2"/>
<gene>
    <name evidence="1" type="ORF">NCTC10283_02501</name>
</gene>